<dbReference type="InterPro" id="IPR014044">
    <property type="entry name" value="CAP_dom"/>
</dbReference>
<dbReference type="PANTHER" id="PTHR31157:SF1">
    <property type="entry name" value="SCP DOMAIN-CONTAINING PROTEIN"/>
    <property type="match status" value="1"/>
</dbReference>
<feature type="compositionally biased region" description="Pro residues" evidence="1">
    <location>
        <begin position="35"/>
        <end position="50"/>
    </location>
</feature>
<feature type="region of interest" description="Disordered" evidence="1">
    <location>
        <begin position="29"/>
        <end position="55"/>
    </location>
</feature>
<feature type="domain" description="SCP" evidence="2">
    <location>
        <begin position="64"/>
        <end position="183"/>
    </location>
</feature>
<accession>A0A2A6RGY0</accession>
<dbReference type="EMBL" id="NQWI01000086">
    <property type="protein sequence ID" value="PDW02138.1"/>
    <property type="molecule type" value="Genomic_DNA"/>
</dbReference>
<keyword evidence="4" id="KW-1185">Reference proteome</keyword>
<dbReference type="InterPro" id="IPR035940">
    <property type="entry name" value="CAP_sf"/>
</dbReference>
<comment type="caution">
    <text evidence="3">The sequence shown here is derived from an EMBL/GenBank/DDBJ whole genome shotgun (WGS) entry which is preliminary data.</text>
</comment>
<proteinExistence type="predicted"/>
<dbReference type="Pfam" id="PF00188">
    <property type="entry name" value="CAP"/>
    <property type="match status" value="1"/>
</dbReference>
<evidence type="ECO:0000256" key="1">
    <source>
        <dbReference type="SAM" id="MobiDB-lite"/>
    </source>
</evidence>
<dbReference type="CDD" id="cd05379">
    <property type="entry name" value="CAP_bacterial"/>
    <property type="match status" value="1"/>
</dbReference>
<protein>
    <recommendedName>
        <fullName evidence="2">SCP domain-containing protein</fullName>
    </recommendedName>
</protein>
<dbReference type="PANTHER" id="PTHR31157">
    <property type="entry name" value="SCP DOMAIN-CONTAINING PROTEIN"/>
    <property type="match status" value="1"/>
</dbReference>
<name>A0A2A6RGY0_9CHLR</name>
<dbReference type="SUPFAM" id="SSF55797">
    <property type="entry name" value="PR-1-like"/>
    <property type="match status" value="1"/>
</dbReference>
<dbReference type="OrthoDB" id="9783944at2"/>
<dbReference type="Gene3D" id="3.40.33.10">
    <property type="entry name" value="CAP"/>
    <property type="match status" value="1"/>
</dbReference>
<evidence type="ECO:0000259" key="2">
    <source>
        <dbReference type="Pfam" id="PF00188"/>
    </source>
</evidence>
<evidence type="ECO:0000313" key="4">
    <source>
        <dbReference type="Proteomes" id="UP000220527"/>
    </source>
</evidence>
<organism evidence="3 4">
    <name type="scientific">Candidatus Viridilinea mediisalina</name>
    <dbReference type="NCBI Taxonomy" id="2024553"/>
    <lineage>
        <taxon>Bacteria</taxon>
        <taxon>Bacillati</taxon>
        <taxon>Chloroflexota</taxon>
        <taxon>Chloroflexia</taxon>
        <taxon>Chloroflexales</taxon>
        <taxon>Chloroflexineae</taxon>
        <taxon>Oscillochloridaceae</taxon>
        <taxon>Candidatus Viridilinea</taxon>
    </lineage>
</organism>
<sequence length="187" mass="20579">MRLTVQYFERRRFELHDANTVLLGLLGREVRSGPTNPPHDPSPPSAPSPNPDDVHPFVSEVVVLTNQARQANGCAVTLTMNPLLNQAAQSHSEDMARRNYFSHFSPEGTSLSDRVTMTGYAWQAVAENIGAGYLTPTQVVAGWMSSPGHRANILNCNYTEIGVGYAEANDDSAAFVTYWTQVFARPR</sequence>
<reference evidence="4" key="1">
    <citation type="submission" date="2017-08" db="EMBL/GenBank/DDBJ databases">
        <authorList>
            <person name="Grouzdev D.S."/>
            <person name="Gaisin V.A."/>
            <person name="Rysina M.S."/>
            <person name="Gorlenko V.M."/>
        </authorList>
    </citation>
    <scope>NUCLEOTIDE SEQUENCE [LARGE SCALE GENOMIC DNA]</scope>
    <source>
        <strain evidence="4">Kir15-3F</strain>
    </source>
</reference>
<evidence type="ECO:0000313" key="3">
    <source>
        <dbReference type="EMBL" id="PDW02138.1"/>
    </source>
</evidence>
<dbReference type="Proteomes" id="UP000220527">
    <property type="component" value="Unassembled WGS sequence"/>
</dbReference>
<dbReference type="AlphaFoldDB" id="A0A2A6RGY0"/>
<gene>
    <name evidence="3" type="ORF">CJ255_15565</name>
</gene>